<gene>
    <name evidence="4" type="ordered locus">DaAHT2_1039</name>
</gene>
<dbReference type="GO" id="GO:1902201">
    <property type="term" value="P:negative regulation of bacterial-type flagellum-dependent cell motility"/>
    <property type="evidence" value="ECO:0007669"/>
    <property type="project" value="TreeGrafter"/>
</dbReference>
<dbReference type="GO" id="GO:0043709">
    <property type="term" value="P:cell adhesion involved in single-species biofilm formation"/>
    <property type="evidence" value="ECO:0007669"/>
    <property type="project" value="TreeGrafter"/>
</dbReference>
<dbReference type="CDD" id="cd01949">
    <property type="entry name" value="GGDEF"/>
    <property type="match status" value="1"/>
</dbReference>
<dbReference type="InterPro" id="IPR050469">
    <property type="entry name" value="Diguanylate_Cyclase"/>
</dbReference>
<feature type="domain" description="GGDEF" evidence="3">
    <location>
        <begin position="228"/>
        <end position="363"/>
    </location>
</feature>
<dbReference type="EC" id="2.7.7.65" evidence="1"/>
<organism evidence="4 5">
    <name type="scientific">Desulfurivibrio alkaliphilus (strain DSM 19089 / UNIQEM U267 / AHT2)</name>
    <dbReference type="NCBI Taxonomy" id="589865"/>
    <lineage>
        <taxon>Bacteria</taxon>
        <taxon>Pseudomonadati</taxon>
        <taxon>Thermodesulfobacteriota</taxon>
        <taxon>Desulfobulbia</taxon>
        <taxon>Desulfobulbales</taxon>
        <taxon>Desulfobulbaceae</taxon>
        <taxon>Desulfurivibrio</taxon>
    </lineage>
</organism>
<dbReference type="PROSITE" id="PS50887">
    <property type="entry name" value="GGDEF"/>
    <property type="match status" value="1"/>
</dbReference>
<keyword evidence="5" id="KW-1185">Reference proteome</keyword>
<reference evidence="5" key="1">
    <citation type="submission" date="2010-02" db="EMBL/GenBank/DDBJ databases">
        <title>Complete sequence of Desulfurivibrio alkaliphilus AHT2.</title>
        <authorList>
            <consortium name="US DOE Joint Genome Institute"/>
            <person name="Pitluck S."/>
            <person name="Chertkov O."/>
            <person name="Detter J.C."/>
            <person name="Han C."/>
            <person name="Tapia R."/>
            <person name="Larimer F."/>
            <person name="Land M."/>
            <person name="Hauser L."/>
            <person name="Kyrpides N."/>
            <person name="Mikhailova N."/>
            <person name="Sorokin D.Y."/>
            <person name="Muyzer G."/>
            <person name="Woyke T."/>
        </authorList>
    </citation>
    <scope>NUCLEOTIDE SEQUENCE [LARGE SCALE GENOMIC DNA]</scope>
    <source>
        <strain evidence="5">DSM 19089 / UNIQEM U267 / AHT2</strain>
    </source>
</reference>
<evidence type="ECO:0000256" key="2">
    <source>
        <dbReference type="ARBA" id="ARBA00034247"/>
    </source>
</evidence>
<dbReference type="InterPro" id="IPR003018">
    <property type="entry name" value="GAF"/>
</dbReference>
<dbReference type="SUPFAM" id="SSF55781">
    <property type="entry name" value="GAF domain-like"/>
    <property type="match status" value="1"/>
</dbReference>
<dbReference type="OrthoDB" id="9759607at2"/>
<dbReference type="GO" id="GO:0005886">
    <property type="term" value="C:plasma membrane"/>
    <property type="evidence" value="ECO:0007669"/>
    <property type="project" value="TreeGrafter"/>
</dbReference>
<dbReference type="InterPro" id="IPR000160">
    <property type="entry name" value="GGDEF_dom"/>
</dbReference>
<dbReference type="EMBL" id="CP001940">
    <property type="protein sequence ID" value="ADH85737.1"/>
    <property type="molecule type" value="Genomic_DNA"/>
</dbReference>
<proteinExistence type="predicted"/>
<dbReference type="eggNOG" id="COG3706">
    <property type="taxonomic scope" value="Bacteria"/>
</dbReference>
<dbReference type="Proteomes" id="UP000001508">
    <property type="component" value="Chromosome"/>
</dbReference>
<dbReference type="InterPro" id="IPR043128">
    <property type="entry name" value="Rev_trsase/Diguanyl_cyclase"/>
</dbReference>
<protein>
    <recommendedName>
        <fullName evidence="1">diguanylate cyclase</fullName>
        <ecNumber evidence="1">2.7.7.65</ecNumber>
    </recommendedName>
</protein>
<name>D6Z2G2_DESAT</name>
<dbReference type="Gene3D" id="3.30.70.270">
    <property type="match status" value="1"/>
</dbReference>
<dbReference type="STRING" id="589865.DaAHT2_1039"/>
<evidence type="ECO:0000313" key="4">
    <source>
        <dbReference type="EMBL" id="ADH85737.1"/>
    </source>
</evidence>
<dbReference type="KEGG" id="dak:DaAHT2_1039"/>
<evidence type="ECO:0000313" key="5">
    <source>
        <dbReference type="Proteomes" id="UP000001508"/>
    </source>
</evidence>
<dbReference type="Pfam" id="PF13185">
    <property type="entry name" value="GAF_2"/>
    <property type="match status" value="1"/>
</dbReference>
<dbReference type="NCBIfam" id="TIGR00254">
    <property type="entry name" value="GGDEF"/>
    <property type="match status" value="1"/>
</dbReference>
<dbReference type="Pfam" id="PF00990">
    <property type="entry name" value="GGDEF"/>
    <property type="match status" value="1"/>
</dbReference>
<dbReference type="PANTHER" id="PTHR45138:SF9">
    <property type="entry name" value="DIGUANYLATE CYCLASE DGCM-RELATED"/>
    <property type="match status" value="1"/>
</dbReference>
<dbReference type="SUPFAM" id="SSF55073">
    <property type="entry name" value="Nucleotide cyclase"/>
    <property type="match status" value="1"/>
</dbReference>
<dbReference type="Gene3D" id="3.30.450.40">
    <property type="match status" value="1"/>
</dbReference>
<dbReference type="GO" id="GO:0052621">
    <property type="term" value="F:diguanylate cyclase activity"/>
    <property type="evidence" value="ECO:0007669"/>
    <property type="project" value="UniProtKB-EC"/>
</dbReference>
<dbReference type="SMART" id="SM00065">
    <property type="entry name" value="GAF"/>
    <property type="match status" value="1"/>
</dbReference>
<dbReference type="AlphaFoldDB" id="D6Z2G2"/>
<comment type="catalytic activity">
    <reaction evidence="2">
        <text>2 GTP = 3',3'-c-di-GMP + 2 diphosphate</text>
        <dbReference type="Rhea" id="RHEA:24898"/>
        <dbReference type="ChEBI" id="CHEBI:33019"/>
        <dbReference type="ChEBI" id="CHEBI:37565"/>
        <dbReference type="ChEBI" id="CHEBI:58805"/>
        <dbReference type="EC" id="2.7.7.65"/>
    </reaction>
</comment>
<dbReference type="SMART" id="SM00267">
    <property type="entry name" value="GGDEF"/>
    <property type="match status" value="1"/>
</dbReference>
<accession>D6Z2G2</accession>
<dbReference type="RefSeq" id="WP_013163266.1">
    <property type="nucleotide sequence ID" value="NC_014216.1"/>
</dbReference>
<dbReference type="FunFam" id="3.30.70.270:FF:000001">
    <property type="entry name" value="Diguanylate cyclase domain protein"/>
    <property type="match status" value="1"/>
</dbReference>
<evidence type="ECO:0000259" key="3">
    <source>
        <dbReference type="PROSITE" id="PS50887"/>
    </source>
</evidence>
<dbReference type="InterPro" id="IPR029016">
    <property type="entry name" value="GAF-like_dom_sf"/>
</dbReference>
<sequence>MAAPNGSFSGLDDRLFLSAQRESEALKERLLELYLLYTTSRTCGMAMQTSTLFVKIVDLLKNALGVEEFCLMLKDPENGLFEVWSADERVLAAAGDVCFRSGEGISGLVAASGQPILVQDVDQDSRFLHYRGLLQGIGSFLSVPLLGSDGQVFGVLNIHKAKRHGFREKDKEFFCAVAHNLAVALERARLFENVRKEAMHDGLTGIYNRRFFLECAERELHKCQRGSNSLSLLFIDIDHFKDVNDNFGHVFGDQVLRQLAKILQCGIRQSDIPARYGGEEFVVLLPDTNGEAACCLAEKLRSKVAEDLVATPPHEQPKTINLTVGVASYPEDGKTVIDLLRVADRRLYKGKEEGRNRVVGPMAQAPVAQAAENRRRHPRQRAALRVVPESLVNDWPSQPTVHSIDIMHDQKWQFCVLMDVSREGFNSLVSFEPLMGADYLCRAVADPRNGGDLRQFAVKVRHVEELADCRYLMGVQVGRRDVSAWHRLCSVLG</sequence>
<dbReference type="PANTHER" id="PTHR45138">
    <property type="entry name" value="REGULATORY COMPONENTS OF SENSORY TRANSDUCTION SYSTEM"/>
    <property type="match status" value="1"/>
</dbReference>
<dbReference type="InParanoid" id="D6Z2G2"/>
<dbReference type="InterPro" id="IPR029787">
    <property type="entry name" value="Nucleotide_cyclase"/>
</dbReference>
<dbReference type="HOGENOM" id="CLU_000445_11_24_7"/>
<evidence type="ECO:0000256" key="1">
    <source>
        <dbReference type="ARBA" id="ARBA00012528"/>
    </source>
</evidence>